<name>A0A0E3USN3_9PSEU</name>
<reference evidence="4" key="1">
    <citation type="journal article" date="2015" name="J. Biol. Chem.">
        <title>The biosynthesis of capuramycin-type antibiotics: identification of the A-102395 biosynthetic gene cluster, mechanism of self-resistance, and formation of uridine-5'-carboxamide.</title>
        <authorList>
            <person name="Cai W."/>
            <person name="Goswami A."/>
            <person name="Yang Z."/>
            <person name="Liu X."/>
            <person name="Green K.D."/>
            <person name="Barnard-Britson S."/>
            <person name="Baba S."/>
            <person name="Funabashi M."/>
            <person name="Nonaka K."/>
            <person name="Sunkara M."/>
            <person name="Morris A.J."/>
            <person name="Spork A.P."/>
            <person name="Ducho C."/>
            <person name="Garneau-Tsodikova S."/>
            <person name="Thorson J.S."/>
            <person name="Van Lanen S.G."/>
        </authorList>
    </citation>
    <scope>NUCLEOTIDE SEQUENCE</scope>
    <source>
        <strain evidence="4">SANK 60206</strain>
    </source>
</reference>
<dbReference type="AlphaFoldDB" id="A0A0E3USN3"/>
<organism evidence="4">
    <name type="scientific">Amycolatopsis sp. SANK 60206</name>
    <dbReference type="NCBI Taxonomy" id="1642649"/>
    <lineage>
        <taxon>Bacteria</taxon>
        <taxon>Bacillati</taxon>
        <taxon>Actinomycetota</taxon>
        <taxon>Actinomycetes</taxon>
        <taxon>Pseudonocardiales</taxon>
        <taxon>Pseudonocardiaceae</taxon>
        <taxon>Amycolatopsis</taxon>
    </lineage>
</organism>
<dbReference type="Pfam" id="PF00535">
    <property type="entry name" value="Glycos_transf_2"/>
    <property type="match status" value="1"/>
</dbReference>
<dbReference type="EMBL" id="KP995196">
    <property type="protein sequence ID" value="AKC92655.1"/>
    <property type="molecule type" value="Genomic_DNA"/>
</dbReference>
<feature type="domain" description="Galactosyltransferase C-terminal" evidence="3">
    <location>
        <begin position="171"/>
        <end position="205"/>
    </location>
</feature>
<dbReference type="InterPro" id="IPR050834">
    <property type="entry name" value="Glycosyltransf_2"/>
</dbReference>
<dbReference type="InterPro" id="IPR027791">
    <property type="entry name" value="Galactosyl_T_C"/>
</dbReference>
<evidence type="ECO:0000259" key="2">
    <source>
        <dbReference type="Pfam" id="PF00535"/>
    </source>
</evidence>
<feature type="domain" description="Glycosyltransferase 2-like" evidence="2">
    <location>
        <begin position="4"/>
        <end position="121"/>
    </location>
</feature>
<dbReference type="Pfam" id="PF02709">
    <property type="entry name" value="Glyco_transf_7C"/>
    <property type="match status" value="1"/>
</dbReference>
<protein>
    <submittedName>
        <fullName evidence="4">Putative family 2 glycosyltransferase</fullName>
    </submittedName>
</protein>
<sequence length="433" mass="48719">MSTSVVIPVRNQPGCLRWTLASLAEQNEGVEDFEVVVVDDASTDRTAAVATSFADRVDLKLVHNATNRGRSSSRNLGAARASGDHLVFLDADSRAPADLIARHQRRHAERPQDIVIGRRIEMGWWTMNQLDRRQQVAPLPFEEDQRDSRGLGGGGIDYYARTPWLFLATHNMSMPAELFGKVGGFDETLLGWGYEDNEFAYRVFRHFDREAGHLWYDPDLVCYHMPHFRDWDREWQNTTSVLPYLKDKFRHYDIELLSHPPNHLRIAQTIPYYEQGIVYVAEQTDPTVLDEIAALVPATGGTQLWIGCGVGDRADAGPGVRAFDHSRPHTEDNYHLLGTFLPVPDGSLDAVVGVDLWRMLSPTDLSSFVMESLRVADHAYLAISRHIYDDDVHRIGLIADAEYLLDMFGSRYAIDVVAESSRVTIVRVGSLSG</sequence>
<evidence type="ECO:0000256" key="1">
    <source>
        <dbReference type="ARBA" id="ARBA00022679"/>
    </source>
</evidence>
<keyword evidence="1 4" id="KW-0808">Transferase</keyword>
<dbReference type="GO" id="GO:0016740">
    <property type="term" value="F:transferase activity"/>
    <property type="evidence" value="ECO:0007669"/>
    <property type="project" value="UniProtKB-KW"/>
</dbReference>
<dbReference type="Gene3D" id="3.90.550.10">
    <property type="entry name" value="Spore Coat Polysaccharide Biosynthesis Protein SpsA, Chain A"/>
    <property type="match status" value="1"/>
</dbReference>
<accession>A0A0E3USN3</accession>
<evidence type="ECO:0000313" key="4">
    <source>
        <dbReference type="EMBL" id="AKC92655.1"/>
    </source>
</evidence>
<evidence type="ECO:0000259" key="3">
    <source>
        <dbReference type="Pfam" id="PF02709"/>
    </source>
</evidence>
<dbReference type="InterPro" id="IPR029044">
    <property type="entry name" value="Nucleotide-diphossugar_trans"/>
</dbReference>
<dbReference type="PANTHER" id="PTHR43685">
    <property type="entry name" value="GLYCOSYLTRANSFERASE"/>
    <property type="match status" value="1"/>
</dbReference>
<proteinExistence type="predicted"/>
<dbReference type="PANTHER" id="PTHR43685:SF2">
    <property type="entry name" value="GLYCOSYLTRANSFERASE 2-LIKE DOMAIN-CONTAINING PROTEIN"/>
    <property type="match status" value="1"/>
</dbReference>
<dbReference type="SUPFAM" id="SSF53448">
    <property type="entry name" value="Nucleotide-diphospho-sugar transferases"/>
    <property type="match status" value="1"/>
</dbReference>
<dbReference type="InterPro" id="IPR001173">
    <property type="entry name" value="Glyco_trans_2-like"/>
</dbReference>